<organism evidence="9 10">
    <name type="scientific">Actinocorallia libanotica</name>
    <dbReference type="NCBI Taxonomy" id="46162"/>
    <lineage>
        <taxon>Bacteria</taxon>
        <taxon>Bacillati</taxon>
        <taxon>Actinomycetota</taxon>
        <taxon>Actinomycetes</taxon>
        <taxon>Streptosporangiales</taxon>
        <taxon>Thermomonosporaceae</taxon>
        <taxon>Actinocorallia</taxon>
    </lineage>
</organism>
<evidence type="ECO:0000313" key="10">
    <source>
        <dbReference type="Proteomes" id="UP001500665"/>
    </source>
</evidence>
<comment type="similarity">
    <text evidence="7">Belongs to the drug/metabolite transporter (DMT) superfamily. Small multidrug resistance (SMR) (TC 2.A.7.1) family.</text>
</comment>
<dbReference type="PANTHER" id="PTHR30561:SF0">
    <property type="entry name" value="GUANIDINIUM EXPORTER"/>
    <property type="match status" value="1"/>
</dbReference>
<evidence type="ECO:0000256" key="5">
    <source>
        <dbReference type="ARBA" id="ARBA00022989"/>
    </source>
</evidence>
<dbReference type="InterPro" id="IPR000390">
    <property type="entry name" value="Small_drug/metabolite_transptr"/>
</dbReference>
<evidence type="ECO:0000256" key="8">
    <source>
        <dbReference type="SAM" id="Phobius"/>
    </source>
</evidence>
<evidence type="ECO:0000256" key="7">
    <source>
        <dbReference type="RuleBase" id="RU003942"/>
    </source>
</evidence>
<dbReference type="Pfam" id="PF00893">
    <property type="entry name" value="Multi_Drug_Res"/>
    <property type="match status" value="1"/>
</dbReference>
<evidence type="ECO:0000256" key="6">
    <source>
        <dbReference type="ARBA" id="ARBA00023136"/>
    </source>
</evidence>
<keyword evidence="6 8" id="KW-0472">Membrane</keyword>
<comment type="subcellular location">
    <subcellularLocation>
        <location evidence="1 7">Cell membrane</location>
        <topology evidence="1 7">Multi-pass membrane protein</topology>
    </subcellularLocation>
</comment>
<accession>A0ABP4CMD2</accession>
<keyword evidence="2" id="KW-0813">Transport</keyword>
<evidence type="ECO:0000313" key="9">
    <source>
        <dbReference type="EMBL" id="GAA0970480.1"/>
    </source>
</evidence>
<dbReference type="Proteomes" id="UP001500665">
    <property type="component" value="Unassembled WGS sequence"/>
</dbReference>
<proteinExistence type="inferred from homology"/>
<name>A0ABP4CMD2_9ACTN</name>
<feature type="transmembrane region" description="Helical" evidence="8">
    <location>
        <begin position="84"/>
        <end position="102"/>
    </location>
</feature>
<gene>
    <name evidence="9" type="primary">sugE_3</name>
    <name evidence="9" type="ORF">GCM10009550_78260</name>
</gene>
<keyword evidence="4 7" id="KW-0812">Transmembrane</keyword>
<dbReference type="SUPFAM" id="SSF103481">
    <property type="entry name" value="Multidrug resistance efflux transporter EmrE"/>
    <property type="match status" value="1"/>
</dbReference>
<reference evidence="10" key="1">
    <citation type="journal article" date="2019" name="Int. J. Syst. Evol. Microbiol.">
        <title>The Global Catalogue of Microorganisms (GCM) 10K type strain sequencing project: providing services to taxonomists for standard genome sequencing and annotation.</title>
        <authorList>
            <consortium name="The Broad Institute Genomics Platform"/>
            <consortium name="The Broad Institute Genome Sequencing Center for Infectious Disease"/>
            <person name="Wu L."/>
            <person name="Ma J."/>
        </authorList>
    </citation>
    <scope>NUCLEOTIDE SEQUENCE [LARGE SCALE GENOMIC DNA]</scope>
    <source>
        <strain evidence="10">JCM 10696</strain>
    </source>
</reference>
<evidence type="ECO:0000256" key="2">
    <source>
        <dbReference type="ARBA" id="ARBA00022448"/>
    </source>
</evidence>
<dbReference type="PANTHER" id="PTHR30561">
    <property type="entry name" value="SMR FAMILY PROTON-DEPENDENT DRUG EFFLUX TRANSPORTER SUGE"/>
    <property type="match status" value="1"/>
</dbReference>
<protein>
    <submittedName>
        <fullName evidence="9">Quaternary ammonium compound efflux SMR transporter SugE</fullName>
    </submittedName>
</protein>
<feature type="transmembrane region" description="Helical" evidence="8">
    <location>
        <begin position="33"/>
        <end position="50"/>
    </location>
</feature>
<dbReference type="Gene3D" id="1.10.3730.20">
    <property type="match status" value="1"/>
</dbReference>
<feature type="transmembrane region" description="Helical" evidence="8">
    <location>
        <begin position="57"/>
        <end position="78"/>
    </location>
</feature>
<dbReference type="EMBL" id="BAAAHH010000076">
    <property type="protein sequence ID" value="GAA0970480.1"/>
    <property type="molecule type" value="Genomic_DNA"/>
</dbReference>
<keyword evidence="10" id="KW-1185">Reference proteome</keyword>
<evidence type="ECO:0000256" key="1">
    <source>
        <dbReference type="ARBA" id="ARBA00004651"/>
    </source>
</evidence>
<dbReference type="InterPro" id="IPR045324">
    <property type="entry name" value="Small_multidrug_res"/>
</dbReference>
<dbReference type="RefSeq" id="WP_344247927.1">
    <property type="nucleotide sequence ID" value="NZ_BAAAHH010000076.1"/>
</dbReference>
<evidence type="ECO:0000256" key="4">
    <source>
        <dbReference type="ARBA" id="ARBA00022692"/>
    </source>
</evidence>
<dbReference type="InterPro" id="IPR037185">
    <property type="entry name" value="EmrE-like"/>
</dbReference>
<comment type="caution">
    <text evidence="9">The sequence shown here is derived from an EMBL/GenBank/DDBJ whole genome shotgun (WGS) entry which is preliminary data.</text>
</comment>
<keyword evidence="3" id="KW-1003">Cell membrane</keyword>
<sequence length="124" mass="12193">MAWFLLLAAGLLEPVWAIALSRSDGFSRPGLAALGITTAAASFVLLGLALKSLPMGTAYAVWVGLGAVGVAAAGISSGESASPARLAFLVLILVGVIGLKAVGHQPDGTGGALPDAAATRDVQA</sequence>
<evidence type="ECO:0000256" key="3">
    <source>
        <dbReference type="ARBA" id="ARBA00022475"/>
    </source>
</evidence>
<keyword evidence="5 8" id="KW-1133">Transmembrane helix</keyword>